<evidence type="ECO:0000259" key="3">
    <source>
        <dbReference type="PROSITE" id="PS50048"/>
    </source>
</evidence>
<accession>A0A4Q4LZE1</accession>
<dbReference type="PROSITE" id="PS00463">
    <property type="entry name" value="ZN2_CY6_FUNGAL_1"/>
    <property type="match status" value="1"/>
</dbReference>
<feature type="compositionally biased region" description="Polar residues" evidence="2">
    <location>
        <begin position="1"/>
        <end position="11"/>
    </location>
</feature>
<dbReference type="SUPFAM" id="SSF57701">
    <property type="entry name" value="Zn2/Cys6 DNA-binding domain"/>
    <property type="match status" value="1"/>
</dbReference>
<dbReference type="Gene3D" id="4.10.240.10">
    <property type="entry name" value="Zn(2)-C6 fungal-type DNA-binding domain"/>
    <property type="match status" value="1"/>
</dbReference>
<dbReference type="AlphaFoldDB" id="A0A4Q4LZE1"/>
<dbReference type="GO" id="GO:0008270">
    <property type="term" value="F:zinc ion binding"/>
    <property type="evidence" value="ECO:0007669"/>
    <property type="project" value="InterPro"/>
</dbReference>
<sequence length="153" mass="17308">MEHGDQQSGPINNEHRPNGSIPNGYNHAISPGAHPNGAPYHAQPPPPAQQYAPPVTPYAQTPYMNDYGTAQQIRRRQVRATQACNHCRSRKQKCDEARPCQFCRENNFDCQYKDVPPPKQDRSMMQLQESVNSISDVLAQFVDQFNGWKSTVE</sequence>
<feature type="non-terminal residue" evidence="4">
    <location>
        <position position="153"/>
    </location>
</feature>
<name>A0A4Q4LZE1_9PLEO</name>
<dbReference type="SMART" id="SM00066">
    <property type="entry name" value="GAL4"/>
    <property type="match status" value="1"/>
</dbReference>
<feature type="region of interest" description="Disordered" evidence="2">
    <location>
        <begin position="1"/>
        <end position="63"/>
    </location>
</feature>
<organism evidence="4 5">
    <name type="scientific">Alternaria tenuissima</name>
    <dbReference type="NCBI Taxonomy" id="119927"/>
    <lineage>
        <taxon>Eukaryota</taxon>
        <taxon>Fungi</taxon>
        <taxon>Dikarya</taxon>
        <taxon>Ascomycota</taxon>
        <taxon>Pezizomycotina</taxon>
        <taxon>Dothideomycetes</taxon>
        <taxon>Pleosporomycetidae</taxon>
        <taxon>Pleosporales</taxon>
        <taxon>Pleosporineae</taxon>
        <taxon>Pleosporaceae</taxon>
        <taxon>Alternaria</taxon>
        <taxon>Alternaria sect. Alternaria</taxon>
        <taxon>Alternaria alternata complex</taxon>
    </lineage>
</organism>
<comment type="caution">
    <text evidence="4">The sequence shown here is derived from an EMBL/GenBank/DDBJ whole genome shotgun (WGS) entry which is preliminary data.</text>
</comment>
<evidence type="ECO:0000256" key="2">
    <source>
        <dbReference type="SAM" id="MobiDB-lite"/>
    </source>
</evidence>
<dbReference type="InterPro" id="IPR001138">
    <property type="entry name" value="Zn2Cys6_DnaBD"/>
</dbReference>
<dbReference type="PROSITE" id="PS50048">
    <property type="entry name" value="ZN2_CY6_FUNGAL_2"/>
    <property type="match status" value="1"/>
</dbReference>
<evidence type="ECO:0000256" key="1">
    <source>
        <dbReference type="ARBA" id="ARBA00023242"/>
    </source>
</evidence>
<feature type="domain" description="Zn(2)-C6 fungal-type" evidence="3">
    <location>
        <begin position="83"/>
        <end position="112"/>
    </location>
</feature>
<dbReference type="Proteomes" id="UP000292402">
    <property type="component" value="Unassembled WGS sequence"/>
</dbReference>
<dbReference type="PANTHER" id="PTHR47785">
    <property type="entry name" value="ZN(II)2CYS6 TRANSCRIPTION FACTOR (EUROFUNG)-RELATED-RELATED"/>
    <property type="match status" value="1"/>
</dbReference>
<dbReference type="GO" id="GO:0000981">
    <property type="term" value="F:DNA-binding transcription factor activity, RNA polymerase II-specific"/>
    <property type="evidence" value="ECO:0007669"/>
    <property type="project" value="InterPro"/>
</dbReference>
<feature type="compositionally biased region" description="Low complexity" evidence="2">
    <location>
        <begin position="49"/>
        <end position="60"/>
    </location>
</feature>
<protein>
    <recommendedName>
        <fullName evidence="3">Zn(2)-C6 fungal-type domain-containing protein</fullName>
    </recommendedName>
</protein>
<proteinExistence type="predicted"/>
<evidence type="ECO:0000313" key="5">
    <source>
        <dbReference type="Proteomes" id="UP000292402"/>
    </source>
</evidence>
<evidence type="ECO:0000313" key="4">
    <source>
        <dbReference type="EMBL" id="RYN25372.1"/>
    </source>
</evidence>
<dbReference type="EMBL" id="PDXA01000096">
    <property type="protein sequence ID" value="RYN25372.1"/>
    <property type="molecule type" value="Genomic_DNA"/>
</dbReference>
<dbReference type="PANTHER" id="PTHR47785:SF4">
    <property type="entry name" value="ZN(II)2CYS6 TRANSCRIPTION FACTOR (EUROFUNG)"/>
    <property type="match status" value="1"/>
</dbReference>
<dbReference type="InterPro" id="IPR053181">
    <property type="entry name" value="EcdB-like_regulator"/>
</dbReference>
<reference evidence="5" key="1">
    <citation type="journal article" date="2019" name="bioRxiv">
        <title>Genomics, evolutionary history and diagnostics of the Alternaria alternata species group including apple and Asian pear pathotypes.</title>
        <authorList>
            <person name="Armitage A.D."/>
            <person name="Cockerton H.M."/>
            <person name="Sreenivasaprasad S."/>
            <person name="Woodhall J.W."/>
            <person name="Lane C.R."/>
            <person name="Harrison R.J."/>
            <person name="Clarkson J.P."/>
        </authorList>
    </citation>
    <scope>NUCLEOTIDE SEQUENCE [LARGE SCALE GENOMIC DNA]</scope>
    <source>
        <strain evidence="5">FERA 1082</strain>
    </source>
</reference>
<dbReference type="Pfam" id="PF00172">
    <property type="entry name" value="Zn_clus"/>
    <property type="match status" value="1"/>
</dbReference>
<keyword evidence="1" id="KW-0539">Nucleus</keyword>
<gene>
    <name evidence="4" type="ORF">AA0114_g12698</name>
</gene>
<dbReference type="InterPro" id="IPR036864">
    <property type="entry name" value="Zn2-C6_fun-type_DNA-bd_sf"/>
</dbReference>
<dbReference type="CDD" id="cd00067">
    <property type="entry name" value="GAL4"/>
    <property type="match status" value="1"/>
</dbReference>